<keyword evidence="2" id="KW-1185">Reference proteome</keyword>
<evidence type="ECO:0000313" key="1">
    <source>
        <dbReference type="EMBL" id="MQS14774.1"/>
    </source>
</evidence>
<dbReference type="Proteomes" id="UP000450000">
    <property type="component" value="Unassembled WGS sequence"/>
</dbReference>
<reference evidence="1 2" key="1">
    <citation type="submission" date="2019-09" db="EMBL/GenBank/DDBJ databases">
        <title>Genome Sequences of Streptomyces kaniharaensis ATCC 21070.</title>
        <authorList>
            <person name="Zhu W."/>
            <person name="De Crecy-Lagard V."/>
            <person name="Richards N.G."/>
        </authorList>
    </citation>
    <scope>NUCLEOTIDE SEQUENCE [LARGE SCALE GENOMIC DNA]</scope>
    <source>
        <strain evidence="1 2">SF-557</strain>
    </source>
</reference>
<dbReference type="RefSeq" id="WP_153463839.1">
    <property type="nucleotide sequence ID" value="NZ_WBOF01000001.1"/>
</dbReference>
<sequence length="256" mass="28265">MEVLPAGSLGQHWPEKPEVPSHILTSFLLARLRSIATASATKLGYREFEPYYISTPLQNRDSGPVSVSFEGWGSSLSLAISPAPQLLQTLLETGEHRVFAVGRCFSSAYRDGFSSAEELTLVARQIDTSIEEVICFSETILRDLLQEGDTAVSRVTWGADQWPQVPVAAMPSKEIDTPRIEWLPEAREDDGIHHAIFRIIYPQGIVVAEGDVTEWSSHVRIGGVTVHLERLVALLSPTRLAAIRDLGAPTERLRRA</sequence>
<dbReference type="EMBL" id="WBOF01000001">
    <property type="protein sequence ID" value="MQS14774.1"/>
    <property type="molecule type" value="Genomic_DNA"/>
</dbReference>
<evidence type="ECO:0000313" key="2">
    <source>
        <dbReference type="Proteomes" id="UP000450000"/>
    </source>
</evidence>
<protein>
    <submittedName>
        <fullName evidence="1">Uncharacterized protein</fullName>
    </submittedName>
</protein>
<dbReference type="AlphaFoldDB" id="A0A6N7KXS4"/>
<proteinExistence type="predicted"/>
<accession>A0A6N7KXS4</accession>
<comment type="caution">
    <text evidence="1">The sequence shown here is derived from an EMBL/GenBank/DDBJ whole genome shotgun (WGS) entry which is preliminary data.</text>
</comment>
<organism evidence="1 2">
    <name type="scientific">Streptomyces kaniharaensis</name>
    <dbReference type="NCBI Taxonomy" id="212423"/>
    <lineage>
        <taxon>Bacteria</taxon>
        <taxon>Bacillati</taxon>
        <taxon>Actinomycetota</taxon>
        <taxon>Actinomycetes</taxon>
        <taxon>Kitasatosporales</taxon>
        <taxon>Streptomycetaceae</taxon>
        <taxon>Streptomyces</taxon>
    </lineage>
</organism>
<name>A0A6N7KXS4_9ACTN</name>
<gene>
    <name evidence="1" type="ORF">F7Q99_21545</name>
</gene>